<keyword evidence="3 8" id="KW-0507">mRNA processing</keyword>
<comment type="activity regulation">
    <text evidence="8">Positively regulated by the regulatory subunit PAN3.</text>
</comment>
<dbReference type="InterPro" id="IPR038765">
    <property type="entry name" value="Papain-like_cys_pep_sf"/>
</dbReference>
<keyword evidence="12" id="KW-1185">Reference proteome</keyword>
<evidence type="ECO:0000313" key="12">
    <source>
        <dbReference type="Proteomes" id="UP001301958"/>
    </source>
</evidence>
<evidence type="ECO:0000259" key="10">
    <source>
        <dbReference type="PROSITE" id="PS50235"/>
    </source>
</evidence>
<dbReference type="SUPFAM" id="SSF54001">
    <property type="entry name" value="Cysteine proteinases"/>
    <property type="match status" value="1"/>
</dbReference>
<dbReference type="SUPFAM" id="SSF53098">
    <property type="entry name" value="Ribonuclease H-like"/>
    <property type="match status" value="1"/>
</dbReference>
<dbReference type="GO" id="GO:0031251">
    <property type="term" value="C:PAN complex"/>
    <property type="evidence" value="ECO:0007669"/>
    <property type="project" value="UniProtKB-UniRule"/>
</dbReference>
<reference evidence="11" key="2">
    <citation type="submission" date="2023-05" db="EMBL/GenBank/DDBJ databases">
        <authorList>
            <consortium name="Lawrence Berkeley National Laboratory"/>
            <person name="Steindorff A."/>
            <person name="Hensen N."/>
            <person name="Bonometti L."/>
            <person name="Westerberg I."/>
            <person name="Brannstrom I.O."/>
            <person name="Guillou S."/>
            <person name="Cros-Aarteil S."/>
            <person name="Calhoun S."/>
            <person name="Haridas S."/>
            <person name="Kuo A."/>
            <person name="Mondo S."/>
            <person name="Pangilinan J."/>
            <person name="Riley R."/>
            <person name="Labutti K."/>
            <person name="Andreopoulos B."/>
            <person name="Lipzen A."/>
            <person name="Chen C."/>
            <person name="Yanf M."/>
            <person name="Daum C."/>
            <person name="Ng V."/>
            <person name="Clum A."/>
            <person name="Ohm R."/>
            <person name="Martin F."/>
            <person name="Silar P."/>
            <person name="Natvig D."/>
            <person name="Lalanne C."/>
            <person name="Gautier V."/>
            <person name="Ament-Velasquez S.L."/>
            <person name="Kruys A."/>
            <person name="Hutchinson M.I."/>
            <person name="Powell A.J."/>
            <person name="Barry K."/>
            <person name="Miller A.N."/>
            <person name="Grigoriev I.V."/>
            <person name="Debuchy R."/>
            <person name="Gladieux P."/>
            <person name="Thoren M.H."/>
            <person name="Johannesson H."/>
        </authorList>
    </citation>
    <scope>NUCLEOTIDE SEQUENCE</scope>
    <source>
        <strain evidence="11">CBS 990.96</strain>
    </source>
</reference>
<dbReference type="InterPro" id="IPR048841">
    <property type="entry name" value="PAN2_N"/>
</dbReference>
<dbReference type="InterPro" id="IPR013520">
    <property type="entry name" value="Ribonucl_H"/>
</dbReference>
<keyword evidence="5 8" id="KW-0479">Metal-binding</keyword>
<dbReference type="FunFam" id="2.130.10.10:FF:000459">
    <property type="entry name" value="PAN2-PAN3 deadenylation complex catalytic subunit PAN2"/>
    <property type="match status" value="1"/>
</dbReference>
<evidence type="ECO:0000256" key="9">
    <source>
        <dbReference type="SAM" id="MobiDB-lite"/>
    </source>
</evidence>
<evidence type="ECO:0000256" key="5">
    <source>
        <dbReference type="ARBA" id="ARBA00022723"/>
    </source>
</evidence>
<proteinExistence type="inferred from homology"/>
<dbReference type="SMART" id="SM00479">
    <property type="entry name" value="EXOIII"/>
    <property type="match status" value="1"/>
</dbReference>
<keyword evidence="4 8" id="KW-0540">Nuclease</keyword>
<dbReference type="AlphaFoldDB" id="A0AAN7BU37"/>
<feature type="binding site" evidence="8">
    <location>
        <position position="1071"/>
    </location>
    <ligand>
        <name>a divalent metal cation</name>
        <dbReference type="ChEBI" id="CHEBI:60240"/>
        <note>catalytic</note>
    </ligand>
</feature>
<comment type="subunit">
    <text evidence="8">Forms a heterotrimer with an asymmetric homodimer of the regulatory subunit PAN3 to form the poly(A)-nuclease (PAN) deadenylation complex.</text>
</comment>
<feature type="region of interest" description="Disordered" evidence="9">
    <location>
        <begin position="422"/>
        <end position="473"/>
    </location>
</feature>
<dbReference type="InterPro" id="IPR030843">
    <property type="entry name" value="PAN2"/>
</dbReference>
<keyword evidence="6 8" id="KW-0378">Hydrolase</keyword>
<dbReference type="PANTHER" id="PTHR15728:SF0">
    <property type="entry name" value="PAN2-PAN3 DEADENYLATION COMPLEX CATALYTIC SUBUNIT PAN2"/>
    <property type="match status" value="1"/>
</dbReference>
<dbReference type="InterPro" id="IPR036397">
    <property type="entry name" value="RNaseH_sf"/>
</dbReference>
<dbReference type="GO" id="GO:0003676">
    <property type="term" value="F:nucleic acid binding"/>
    <property type="evidence" value="ECO:0007669"/>
    <property type="project" value="InterPro"/>
</dbReference>
<evidence type="ECO:0000256" key="2">
    <source>
        <dbReference type="ARBA" id="ARBA00022574"/>
    </source>
</evidence>
<dbReference type="GO" id="GO:0046872">
    <property type="term" value="F:metal ion binding"/>
    <property type="evidence" value="ECO:0007669"/>
    <property type="project" value="UniProtKB-KW"/>
</dbReference>
<dbReference type="Pfam" id="PF20770">
    <property type="entry name" value="PAN2_N"/>
    <property type="match status" value="1"/>
</dbReference>
<evidence type="ECO:0000256" key="8">
    <source>
        <dbReference type="HAMAP-Rule" id="MF_03182"/>
    </source>
</evidence>
<dbReference type="GO" id="GO:0000932">
    <property type="term" value="C:P-body"/>
    <property type="evidence" value="ECO:0007669"/>
    <property type="project" value="TreeGrafter"/>
</dbReference>
<feature type="binding site" evidence="8">
    <location>
        <position position="960"/>
    </location>
    <ligand>
        <name>a divalent metal cation</name>
        <dbReference type="ChEBI" id="CHEBI:60240"/>
        <note>catalytic</note>
    </ligand>
</feature>
<evidence type="ECO:0000256" key="1">
    <source>
        <dbReference type="ARBA" id="ARBA00022490"/>
    </source>
</evidence>
<dbReference type="Pfam" id="PF00929">
    <property type="entry name" value="RNase_T"/>
    <property type="match status" value="1"/>
</dbReference>
<dbReference type="Pfam" id="PF13423">
    <property type="entry name" value="UCH_1"/>
    <property type="match status" value="1"/>
</dbReference>
<keyword evidence="7 8" id="KW-0269">Exonuclease</keyword>
<feature type="binding site" evidence="8">
    <location>
        <position position="962"/>
    </location>
    <ligand>
        <name>a divalent metal cation</name>
        <dbReference type="ChEBI" id="CHEBI:60240"/>
        <note>catalytic</note>
    </ligand>
</feature>
<dbReference type="GO" id="GO:0004535">
    <property type="term" value="F:poly(A)-specific ribonuclease activity"/>
    <property type="evidence" value="ECO:0007669"/>
    <property type="project" value="UniProtKB-UniRule"/>
</dbReference>
<dbReference type="Gene3D" id="3.90.70.10">
    <property type="entry name" value="Cysteine proteinases"/>
    <property type="match status" value="1"/>
</dbReference>
<dbReference type="PROSITE" id="PS50235">
    <property type="entry name" value="USP_3"/>
    <property type="match status" value="1"/>
</dbReference>
<keyword evidence="2" id="KW-0853">WD repeat</keyword>
<dbReference type="EMBL" id="MU865308">
    <property type="protein sequence ID" value="KAK4229481.1"/>
    <property type="molecule type" value="Genomic_DNA"/>
</dbReference>
<gene>
    <name evidence="8" type="primary">PAN2</name>
    <name evidence="11" type="ORF">QBC38DRAFT_472517</name>
</gene>
<comment type="caution">
    <text evidence="8">Lacks conserved residue(s) required for the propagation of feature annotation.</text>
</comment>
<dbReference type="InterPro" id="IPR028881">
    <property type="entry name" value="PAN2_UCH_dom"/>
</dbReference>
<comment type="subcellular location">
    <subcellularLocation>
        <location evidence="8">Cytoplasm</location>
    </subcellularLocation>
</comment>
<dbReference type="Gene3D" id="3.30.420.10">
    <property type="entry name" value="Ribonuclease H-like superfamily/Ribonuclease H"/>
    <property type="match status" value="1"/>
</dbReference>
<dbReference type="InterPro" id="IPR012337">
    <property type="entry name" value="RNaseH-like_sf"/>
</dbReference>
<dbReference type="GO" id="GO:0000289">
    <property type="term" value="P:nuclear-transcribed mRNA poly(A) tail shortening"/>
    <property type="evidence" value="ECO:0007669"/>
    <property type="project" value="UniProtKB-UniRule"/>
</dbReference>
<comment type="cofactor">
    <cofactor evidence="8">
        <name>a divalent metal cation</name>
        <dbReference type="ChEBI" id="CHEBI:60240"/>
    </cofactor>
    <text evidence="8">Binds 2 metal cations per subunit in the catalytic exonuclease domain.</text>
</comment>
<dbReference type="Proteomes" id="UP001301958">
    <property type="component" value="Unassembled WGS sequence"/>
</dbReference>
<feature type="region of interest" description="Disordered" evidence="9">
    <location>
        <begin position="921"/>
        <end position="952"/>
    </location>
</feature>
<keyword evidence="1 8" id="KW-0963">Cytoplasm</keyword>
<feature type="region of interest" description="Disordered" evidence="9">
    <location>
        <begin position="590"/>
        <end position="609"/>
    </location>
</feature>
<dbReference type="EC" id="3.1.13.4" evidence="8"/>
<protein>
    <recommendedName>
        <fullName evidence="8">PAN2-PAN3 deadenylation complex catalytic subunit PAN2</fullName>
        <ecNumber evidence="8">3.1.13.4</ecNumber>
    </recommendedName>
    <alternativeName>
        <fullName evidence="8">PAB1P-dependent poly(A)-specific ribonuclease</fullName>
    </alternativeName>
    <alternativeName>
        <fullName evidence="8">Poly(A)-nuclease deadenylation complex subunit 2</fullName>
        <shortName evidence="8">PAN deadenylation complex subunit 2</shortName>
    </alternativeName>
</protein>
<feature type="region of interest" description="Disordered" evidence="9">
    <location>
        <begin position="693"/>
        <end position="715"/>
    </location>
</feature>
<dbReference type="CDD" id="cd06143">
    <property type="entry name" value="PAN2_exo"/>
    <property type="match status" value="1"/>
</dbReference>
<accession>A0AAN7BU37</accession>
<sequence length="1260" mass="139250">MDADWVEVSRITFPAPPPPPSPNNNPLHVGGYNHQPATALAFDTCAELLWAGDVRGRVASFCTRELQRYTAFKLPTIPTGCAVRQFLFHDKGVIVLGLRCVYMASRRGLFLWNIQHDGMQNLQCMSFTSKGASEIIVAGWQGLMFVIDVNKGEIVKEIPTDHYYSIMKKSRSNICAATNKGCVNLLDPVSFKVVKQWQAHASCINDMDAKGDFIVTCGGHNKQQSSSVTLDSYVNVFDLRNMVSMKPISFPPLAAYVRLHPRMLTTTIVTSQLGQMHVVDLMNPSSTNNVRYANITTFIALFDIAPSARALAIADDSAIHLWGSPNDNINFTDMTPPLVFPDPEDPSPAIDWSMDKPLSLVGMPFYRDTLFSAWPVDIISDMSAPPMRFDQSYLSTLHQSEWGCYGKNTKKLRRNYIEDIHSKTPSTTRPKFLSEKARESVMSPGQDQAEDASYDQTSASLDPSTPHKIQSLERKPPQMYSLHEIMYSKFGVDDFDFGYYNKTNYSGLQNQIPNSYANALLQLLHYTPLIRNMALQHTATACQAELCLLCEMGFVFDMLQKAEGVAVHATNMFRAIAADDRAQSLGLVEPDDSQQSLATPARPSQPHVPNVSVQNLARLLMDRIGTGYKSTQPVSTELEEDLFNLSSPADLEVIIQRLLSTGGTSKITCLNCREDTTRLGSVSINDLIYPPQKQSSAAGPAGPIPSRGAGGGVNNKGPKITFSQVLKMGVERENTNKGWCAKCRRYQNLNLRKTIHNVPAVLIINTAIMSPEHKKVWETPKFLPEEIGVIVKDGQFFCFEGEDLKTHLMRGAHNITVYSLIGMVVNIEHKPPKIPHLVGLVNVAHSEEEGRDNNASARWHLFNDFAVRPVSTEEALTFNAEWKMPSVIMYQIKAACGRGQNDSWRRGLDTSILFRDYARSSAAGSGGGGSSEEQQEEEKSYEVLDEETERPGPDTVFAIDTEYVSLKKELLLVTSKGDKETIRPAWLALGRVSLVRAGGEREGVAFVDDWINIREEVVDYLTEFSGISREDLDPRTCGRTRSLVPLKVAYKRLWVLLNLGCKFLGHGLRTDFRVINIYVPKEQVIDTSLLFHLKERLRWLGLALLADIVFGIKIQKGGKGHDSIEDARMSLKLFRKWEEWEDAGILNGELIRIYNEGKKRQYKANKEDDGVGGVAGASSVAGSSAALIPPVGTPVRIGTPTTVLVEGMGGLGLGLGVVGGVGQQQHQPTTPVREYPPGFPLIPSTGIGSRAAANGSPLPR</sequence>
<dbReference type="SUPFAM" id="SSF50978">
    <property type="entry name" value="WD40 repeat-like"/>
    <property type="match status" value="1"/>
</dbReference>
<feature type="binding site" evidence="8">
    <location>
        <position position="1126"/>
    </location>
    <ligand>
        <name>a divalent metal cation</name>
        <dbReference type="ChEBI" id="CHEBI:60240"/>
        <note>catalytic</note>
    </ligand>
</feature>
<evidence type="ECO:0000256" key="4">
    <source>
        <dbReference type="ARBA" id="ARBA00022722"/>
    </source>
</evidence>
<comment type="caution">
    <text evidence="11">The sequence shown here is derived from an EMBL/GenBank/DDBJ whole genome shotgun (WGS) entry which is preliminary data.</text>
</comment>
<comment type="domain">
    <text evidence="8">The linker, or PAN3 interaction domain (PID), between the WD40 repeats and the pseudo-UCH domain mediates interaction with PAN3.</text>
</comment>
<dbReference type="PANTHER" id="PTHR15728">
    <property type="entry name" value="DEADENYLATION COMPLEX CATALYTIC SUBUNIT PAN2"/>
    <property type="match status" value="1"/>
</dbReference>
<reference evidence="11" key="1">
    <citation type="journal article" date="2023" name="Mol. Phylogenet. Evol.">
        <title>Genome-scale phylogeny and comparative genomics of the fungal order Sordariales.</title>
        <authorList>
            <person name="Hensen N."/>
            <person name="Bonometti L."/>
            <person name="Westerberg I."/>
            <person name="Brannstrom I.O."/>
            <person name="Guillou S."/>
            <person name="Cros-Aarteil S."/>
            <person name="Calhoun S."/>
            <person name="Haridas S."/>
            <person name="Kuo A."/>
            <person name="Mondo S."/>
            <person name="Pangilinan J."/>
            <person name="Riley R."/>
            <person name="LaButti K."/>
            <person name="Andreopoulos B."/>
            <person name="Lipzen A."/>
            <person name="Chen C."/>
            <person name="Yan M."/>
            <person name="Daum C."/>
            <person name="Ng V."/>
            <person name="Clum A."/>
            <person name="Steindorff A."/>
            <person name="Ohm R.A."/>
            <person name="Martin F."/>
            <person name="Silar P."/>
            <person name="Natvig D.O."/>
            <person name="Lalanne C."/>
            <person name="Gautier V."/>
            <person name="Ament-Velasquez S.L."/>
            <person name="Kruys A."/>
            <person name="Hutchinson M.I."/>
            <person name="Powell A.J."/>
            <person name="Barry K."/>
            <person name="Miller A.N."/>
            <person name="Grigoriev I.V."/>
            <person name="Debuchy R."/>
            <person name="Gladieux P."/>
            <person name="Hiltunen Thoren M."/>
            <person name="Johannesson H."/>
        </authorList>
    </citation>
    <scope>NUCLEOTIDE SEQUENCE</scope>
    <source>
        <strain evidence="11">CBS 990.96</strain>
    </source>
</reference>
<dbReference type="Gene3D" id="2.130.10.10">
    <property type="entry name" value="YVTN repeat-like/Quinoprotein amine dehydrogenase"/>
    <property type="match status" value="1"/>
</dbReference>
<name>A0AAN7BU37_9PEZI</name>
<evidence type="ECO:0000313" key="11">
    <source>
        <dbReference type="EMBL" id="KAK4229481.1"/>
    </source>
</evidence>
<dbReference type="InterPro" id="IPR050785">
    <property type="entry name" value="PAN2-PAN3_catalytic_subunit"/>
</dbReference>
<dbReference type="InterPro" id="IPR015943">
    <property type="entry name" value="WD40/YVTN_repeat-like_dom_sf"/>
</dbReference>
<comment type="function">
    <text evidence="8">Catalytic subunit of the poly(A)-nuclease (PAN) deadenylation complex, one of two cytoplasmic mRNA deadenylases involved in mRNA turnover. PAN specifically shortens poly(A) tails of RNA and the activity is stimulated by poly(A)-binding protein PAB1. PAN deadenylation is followed by rapid degradation of the shortened mRNA tails by the CCR4-NOT complex. Deadenylated mRNAs are then degraded by two alternative mechanisms, namely exosome-mediated 3'-5' exonucleolytic degradation, or deadenlyation-dependent mRNA decaping and subsequent 5'-3' exonucleolytic degradation by XRN1. May also be involved in post-transcriptional maturation of mRNA poly(A) tails.</text>
</comment>
<dbReference type="HAMAP" id="MF_03182">
    <property type="entry name" value="PAN2"/>
    <property type="match status" value="1"/>
</dbReference>
<feature type="compositionally biased region" description="Polar residues" evidence="9">
    <location>
        <begin position="454"/>
        <end position="463"/>
    </location>
</feature>
<evidence type="ECO:0000256" key="6">
    <source>
        <dbReference type="ARBA" id="ARBA00022801"/>
    </source>
</evidence>
<organism evidence="11 12">
    <name type="scientific">Podospora fimiseda</name>
    <dbReference type="NCBI Taxonomy" id="252190"/>
    <lineage>
        <taxon>Eukaryota</taxon>
        <taxon>Fungi</taxon>
        <taxon>Dikarya</taxon>
        <taxon>Ascomycota</taxon>
        <taxon>Pezizomycotina</taxon>
        <taxon>Sordariomycetes</taxon>
        <taxon>Sordariomycetidae</taxon>
        <taxon>Sordariales</taxon>
        <taxon>Podosporaceae</taxon>
        <taxon>Podospora</taxon>
    </lineage>
</organism>
<dbReference type="InterPro" id="IPR028889">
    <property type="entry name" value="USP"/>
</dbReference>
<comment type="domain">
    <text evidence="8">Contains a pseudo-UCH domain. This ubiquitin C-terminal hydrolase (UCH)-like or ubiquitin specific protease (USP)-like domain is predicted to be catalytically inactive because it lacks the active site catalytic triad characteristic of thiol proteases, with residues at the equivalent structural positions that are incompatible with catalysis, and it cannot bind ubiquitin. It functions as a structural scaffold for intra- and intermolecular interactions in the complex.</text>
</comment>
<evidence type="ECO:0000256" key="7">
    <source>
        <dbReference type="ARBA" id="ARBA00022839"/>
    </source>
</evidence>
<comment type="similarity">
    <text evidence="8">Belongs to the peptidase C19 family. PAN2 subfamily.</text>
</comment>
<dbReference type="GO" id="GO:0006397">
    <property type="term" value="P:mRNA processing"/>
    <property type="evidence" value="ECO:0007669"/>
    <property type="project" value="UniProtKB-KW"/>
</dbReference>
<evidence type="ECO:0000256" key="3">
    <source>
        <dbReference type="ARBA" id="ARBA00022664"/>
    </source>
</evidence>
<comment type="catalytic activity">
    <reaction evidence="8">
        <text>Exonucleolytic cleavage of poly(A) to 5'-AMP.</text>
        <dbReference type="EC" id="3.1.13.4"/>
    </reaction>
</comment>
<dbReference type="InterPro" id="IPR036322">
    <property type="entry name" value="WD40_repeat_dom_sf"/>
</dbReference>
<feature type="domain" description="USP" evidence="10">
    <location>
        <begin position="506"/>
        <end position="893"/>
    </location>
</feature>